<gene>
    <name evidence="1" type="ORF">ACFSBI_02580</name>
</gene>
<organism evidence="1 2">
    <name type="scientific">Amnibacterium endophyticum</name>
    <dbReference type="NCBI Taxonomy" id="2109337"/>
    <lineage>
        <taxon>Bacteria</taxon>
        <taxon>Bacillati</taxon>
        <taxon>Actinomycetota</taxon>
        <taxon>Actinomycetes</taxon>
        <taxon>Micrococcales</taxon>
        <taxon>Microbacteriaceae</taxon>
        <taxon>Amnibacterium</taxon>
    </lineage>
</organism>
<protein>
    <submittedName>
        <fullName evidence="1">DUF2000 domain-containing protein</fullName>
    </submittedName>
</protein>
<evidence type="ECO:0000313" key="2">
    <source>
        <dbReference type="Proteomes" id="UP001597347"/>
    </source>
</evidence>
<reference evidence="2" key="1">
    <citation type="journal article" date="2019" name="Int. J. Syst. Evol. Microbiol.">
        <title>The Global Catalogue of Microorganisms (GCM) 10K type strain sequencing project: providing services to taxonomists for standard genome sequencing and annotation.</title>
        <authorList>
            <consortium name="The Broad Institute Genomics Platform"/>
            <consortium name="The Broad Institute Genome Sequencing Center for Infectious Disease"/>
            <person name="Wu L."/>
            <person name="Ma J."/>
        </authorList>
    </citation>
    <scope>NUCLEOTIDE SEQUENCE [LARGE SCALE GENOMIC DNA]</scope>
    <source>
        <strain evidence="2">CGMCC 1.12471</strain>
    </source>
</reference>
<dbReference type="Proteomes" id="UP001597347">
    <property type="component" value="Unassembled WGS sequence"/>
</dbReference>
<dbReference type="Gene3D" id="3.40.1490.10">
    <property type="entry name" value="Bit1"/>
    <property type="match status" value="1"/>
</dbReference>
<dbReference type="SUPFAM" id="SSF102462">
    <property type="entry name" value="Peptidyl-tRNA hydrolase II"/>
    <property type="match status" value="1"/>
</dbReference>
<keyword evidence="2" id="KW-1185">Reference proteome</keyword>
<dbReference type="RefSeq" id="WP_377931734.1">
    <property type="nucleotide sequence ID" value="NZ_JBHUEA010000003.1"/>
</dbReference>
<comment type="caution">
    <text evidence="1">The sequence shown here is derived from an EMBL/GenBank/DDBJ whole genome shotgun (WGS) entry which is preliminary data.</text>
</comment>
<sequence length="151" mass="15570">MTVGFEPDEIALDAPTRAARLKWVVVLDAALPAGRAANAAICVAAATADRVAGLLGPDAEDPDGAAHPGLPWAGCSVLGGTAEQLAELRRRASGSDDVFVADMPTAAQATRVYADYLEQVRIDGADPLLAVSLVGPKNRVDRLTKGLDLLA</sequence>
<name>A0ABW4LA63_9MICO</name>
<dbReference type="InterPro" id="IPR023476">
    <property type="entry name" value="Pep_tRNA_hydro_II_dom_sf"/>
</dbReference>
<dbReference type="InterPro" id="IPR018988">
    <property type="entry name" value="DUF2000"/>
</dbReference>
<dbReference type="Pfam" id="PF09391">
    <property type="entry name" value="DUF2000"/>
    <property type="match status" value="1"/>
</dbReference>
<accession>A0ABW4LA63</accession>
<evidence type="ECO:0000313" key="1">
    <source>
        <dbReference type="EMBL" id="MFD1720423.1"/>
    </source>
</evidence>
<dbReference type="EMBL" id="JBHUEA010000003">
    <property type="protein sequence ID" value="MFD1720423.1"/>
    <property type="molecule type" value="Genomic_DNA"/>
</dbReference>
<proteinExistence type="predicted"/>